<gene>
    <name evidence="2" type="ORF">J421_2944</name>
</gene>
<evidence type="ECO:0000313" key="3">
    <source>
        <dbReference type="Proteomes" id="UP000019151"/>
    </source>
</evidence>
<dbReference type="KEGG" id="gba:J421_2944"/>
<sequence length="357" mass="38686">MIVRSTTGRAVRRGVGMVCALTLAVGPAWLAAQGTTVVTVTPPPEDTLRSVTPTFVVSATGFGAGDLVPTRFQLDTSFRFTGPFVLDTTVLARGGAVTVSPTRALPENVRIFARAIVTDPTTGLNFASPITGPKLTPFWLTLITPPTVVGQPVRTRTPRFVWHSPQVNEPPGPWNYTITITNLGQISSFTNVGSDTSFVPKVDLELNAVYTWSVQATLARSGQSTIAAARTFFIEDPMQTVATTDMSPPFPSPFPGITRPGTCIWFDLKNASTVELDVFDLRGLHVRRLVPNADVNGTLPPGRYGRGRTETNEGCDPHFEWDGTDDRGVYAPEGVYLVRFRGDGVTRIRKVLFRGPP</sequence>
<dbReference type="InParanoid" id="W0RI73"/>
<feature type="chain" id="PRO_5004794160" description="FlgD Ig-like domain-containing protein" evidence="1">
    <location>
        <begin position="31"/>
        <end position="357"/>
    </location>
</feature>
<dbReference type="STRING" id="861299.J421_2944"/>
<keyword evidence="3" id="KW-1185">Reference proteome</keyword>
<evidence type="ECO:0000256" key="1">
    <source>
        <dbReference type="SAM" id="SignalP"/>
    </source>
</evidence>
<dbReference type="eggNOG" id="ENOG5033VVY">
    <property type="taxonomic scope" value="Bacteria"/>
</dbReference>
<organism evidence="2 3">
    <name type="scientific">Gemmatirosa kalamazoonensis</name>
    <dbReference type="NCBI Taxonomy" id="861299"/>
    <lineage>
        <taxon>Bacteria</taxon>
        <taxon>Pseudomonadati</taxon>
        <taxon>Gemmatimonadota</taxon>
        <taxon>Gemmatimonadia</taxon>
        <taxon>Gemmatimonadales</taxon>
        <taxon>Gemmatimonadaceae</taxon>
        <taxon>Gemmatirosa</taxon>
    </lineage>
</organism>
<dbReference type="Proteomes" id="UP000019151">
    <property type="component" value="Chromosome"/>
</dbReference>
<protein>
    <recommendedName>
        <fullName evidence="4">FlgD Ig-like domain-containing protein</fullName>
    </recommendedName>
</protein>
<feature type="signal peptide" evidence="1">
    <location>
        <begin position="1"/>
        <end position="30"/>
    </location>
</feature>
<name>W0RI73_9BACT</name>
<reference evidence="2 3" key="1">
    <citation type="journal article" date="2014" name="Genome Announc.">
        <title>Genome Sequence and Methylome of Soil Bacterium Gemmatirosa kalamazoonensis KBS708T, a Member of the Rarely Cultivated Gemmatimonadetes Phylum.</title>
        <authorList>
            <person name="Debruyn J.M."/>
            <person name="Radosevich M."/>
            <person name="Wommack K.E."/>
            <person name="Polson S.W."/>
            <person name="Hauser L.J."/>
            <person name="Fawaz M.N."/>
            <person name="Korlach J."/>
            <person name="Tsai Y.C."/>
        </authorList>
    </citation>
    <scope>NUCLEOTIDE SEQUENCE [LARGE SCALE GENOMIC DNA]</scope>
    <source>
        <strain evidence="2 3">KBS708</strain>
    </source>
</reference>
<keyword evidence="1" id="KW-0732">Signal</keyword>
<dbReference type="Gene3D" id="2.60.40.4070">
    <property type="match status" value="1"/>
</dbReference>
<dbReference type="PATRIC" id="fig|861299.3.peg.2996"/>
<dbReference type="AlphaFoldDB" id="W0RI73"/>
<evidence type="ECO:0000313" key="2">
    <source>
        <dbReference type="EMBL" id="AHG90481.1"/>
    </source>
</evidence>
<dbReference type="EMBL" id="CP007128">
    <property type="protein sequence ID" value="AHG90481.1"/>
    <property type="molecule type" value="Genomic_DNA"/>
</dbReference>
<proteinExistence type="predicted"/>
<evidence type="ECO:0008006" key="4">
    <source>
        <dbReference type="Google" id="ProtNLM"/>
    </source>
</evidence>
<dbReference type="HOGENOM" id="CLU_782463_0_0_0"/>
<accession>W0RI73</accession>